<dbReference type="InterPro" id="IPR025591">
    <property type="entry name" value="RloB"/>
</dbReference>
<accession>A0AA45L3U0</accession>
<dbReference type="Proteomes" id="UP000677152">
    <property type="component" value="Chromosome"/>
</dbReference>
<dbReference type="EMBL" id="CP073249">
    <property type="protein sequence ID" value="QUF02690.1"/>
    <property type="molecule type" value="Genomic_DNA"/>
</dbReference>
<feature type="compositionally biased region" description="Basic and acidic residues" evidence="1">
    <location>
        <begin position="171"/>
        <end position="185"/>
    </location>
</feature>
<dbReference type="AlphaFoldDB" id="A0AA45L3U0"/>
<evidence type="ECO:0000313" key="3">
    <source>
        <dbReference type="Proteomes" id="UP000677152"/>
    </source>
</evidence>
<feature type="region of interest" description="Disordered" evidence="1">
    <location>
        <begin position="171"/>
        <end position="197"/>
    </location>
</feature>
<dbReference type="Pfam" id="PF13707">
    <property type="entry name" value="RloB"/>
    <property type="match status" value="1"/>
</dbReference>
<reference evidence="2" key="1">
    <citation type="submission" date="2021-04" db="EMBL/GenBank/DDBJ databases">
        <title>Genomic sequence of Actinosynnema pretiosum subsp. pretiosum ATCC 31280 (C-14919).</title>
        <authorList>
            <person name="Bai L."/>
            <person name="Wang X."/>
            <person name="Xiao Y."/>
        </authorList>
    </citation>
    <scope>NUCLEOTIDE SEQUENCE</scope>
    <source>
        <strain evidence="2">ATCC 31280</strain>
    </source>
</reference>
<organism evidence="2 3">
    <name type="scientific">Actinosynnema pretiosum subsp. pretiosum</name>
    <dbReference type="NCBI Taxonomy" id="103721"/>
    <lineage>
        <taxon>Bacteria</taxon>
        <taxon>Bacillati</taxon>
        <taxon>Actinomycetota</taxon>
        <taxon>Actinomycetes</taxon>
        <taxon>Pseudonocardiales</taxon>
        <taxon>Pseudonocardiaceae</taxon>
        <taxon>Actinosynnema</taxon>
    </lineage>
</organism>
<sequence>MASRNRRTQGKSLKRTAGTRGERRTIMVFTEGKNSEPDYVNGLKRLPRIFGKIALKLEIHPEHVVPMRLVELAVDYVDDPEIDECWCIFDVESPQPHPNLKEALALAEKRGVKVAVSNPCFETWLVLHFEDCTRSYTTAQIDRLSKRLDGRSGKSIDADKYLPHREAAAERARKLDERHDRDGKTFPKNNPSSGMPAFLAALDRTT</sequence>
<evidence type="ECO:0000313" key="2">
    <source>
        <dbReference type="EMBL" id="QUF02690.1"/>
    </source>
</evidence>
<protein>
    <submittedName>
        <fullName evidence="2">RloB domain-containing protein</fullName>
    </submittedName>
</protein>
<proteinExistence type="predicted"/>
<gene>
    <name evidence="2" type="ORF">KCV87_24990</name>
</gene>
<name>A0AA45L3U0_9PSEU</name>
<evidence type="ECO:0000256" key="1">
    <source>
        <dbReference type="SAM" id="MobiDB-lite"/>
    </source>
</evidence>